<accession>A0A699RUC0</accession>
<keyword evidence="1" id="KW-0808">Transferase</keyword>
<dbReference type="AlphaFoldDB" id="A0A699RUC0"/>
<dbReference type="GO" id="GO:0016301">
    <property type="term" value="F:kinase activity"/>
    <property type="evidence" value="ECO:0007669"/>
    <property type="project" value="UniProtKB-KW"/>
</dbReference>
<gene>
    <name evidence="1" type="ORF">Tci_860828</name>
</gene>
<feature type="non-terminal residue" evidence="1">
    <location>
        <position position="1"/>
    </location>
</feature>
<sequence>PKKKVKVSHAVFFEQEMKQDVKQVGTVEIVKQKRISMQQPKVTPNAKQAHNVKRLLSARLHAD</sequence>
<name>A0A699RUC0_TANCI</name>
<dbReference type="EMBL" id="BKCJ011117797">
    <property type="protein sequence ID" value="GFC88858.1"/>
    <property type="molecule type" value="Genomic_DNA"/>
</dbReference>
<keyword evidence="1" id="KW-0418">Kinase</keyword>
<evidence type="ECO:0000313" key="1">
    <source>
        <dbReference type="EMBL" id="GFC88858.1"/>
    </source>
</evidence>
<comment type="caution">
    <text evidence="1">The sequence shown here is derived from an EMBL/GenBank/DDBJ whole genome shotgun (WGS) entry which is preliminary data.</text>
</comment>
<protein>
    <submittedName>
        <fullName evidence="1">EF-hand domain pair, serine/threonine-protein kinase Mps1</fullName>
    </submittedName>
</protein>
<organism evidence="1">
    <name type="scientific">Tanacetum cinerariifolium</name>
    <name type="common">Dalmatian daisy</name>
    <name type="synonym">Chrysanthemum cinerariifolium</name>
    <dbReference type="NCBI Taxonomy" id="118510"/>
    <lineage>
        <taxon>Eukaryota</taxon>
        <taxon>Viridiplantae</taxon>
        <taxon>Streptophyta</taxon>
        <taxon>Embryophyta</taxon>
        <taxon>Tracheophyta</taxon>
        <taxon>Spermatophyta</taxon>
        <taxon>Magnoliopsida</taxon>
        <taxon>eudicotyledons</taxon>
        <taxon>Gunneridae</taxon>
        <taxon>Pentapetalae</taxon>
        <taxon>asterids</taxon>
        <taxon>campanulids</taxon>
        <taxon>Asterales</taxon>
        <taxon>Asteraceae</taxon>
        <taxon>Asteroideae</taxon>
        <taxon>Anthemideae</taxon>
        <taxon>Anthemidinae</taxon>
        <taxon>Tanacetum</taxon>
    </lineage>
</organism>
<proteinExistence type="predicted"/>
<reference evidence="1" key="1">
    <citation type="journal article" date="2019" name="Sci. Rep.">
        <title>Draft genome of Tanacetum cinerariifolium, the natural source of mosquito coil.</title>
        <authorList>
            <person name="Yamashiro T."/>
            <person name="Shiraishi A."/>
            <person name="Satake H."/>
            <person name="Nakayama K."/>
        </authorList>
    </citation>
    <scope>NUCLEOTIDE SEQUENCE</scope>
</reference>